<dbReference type="InterPro" id="IPR050079">
    <property type="entry name" value="DEAD_box_RNA_helicase"/>
</dbReference>
<dbReference type="HOGENOM" id="CLU_003041_1_3_1"/>
<dbReference type="RefSeq" id="XP_005769108.1">
    <property type="nucleotide sequence ID" value="XM_005769051.1"/>
</dbReference>
<evidence type="ECO:0000259" key="6">
    <source>
        <dbReference type="PROSITE" id="PS51194"/>
    </source>
</evidence>
<evidence type="ECO:0008006" key="9">
    <source>
        <dbReference type="Google" id="ProtNLM"/>
    </source>
</evidence>
<dbReference type="eggNOG" id="KOG0331">
    <property type="taxonomic scope" value="Eukaryota"/>
</dbReference>
<dbReference type="KEGG" id="ehx:EMIHUDRAFT_52839"/>
<sequence length="362" mass="39720">LFPIQSATFDLIFGGDDLIGRAHTGCGKTLACLEAECIWGDIPTIQQVGREIWGDMGRIRGDSPTRELSLQVGREFAAVAPTLTCCCVYGGAPIGAQCSELRRGVDVLIGTPGRVKDLMGRSALELCDVLCATLDEADQMLDMGFADDMAEILATCTREDRQTCLFSATLPPWVVKEAPKYMRPSPRVVDLVGDKEKKASSDVRHLAIPSPGPMSARSSTINDVISMYTTSSGRVIVFCQTKAECDDLTNSDALKLEAKCLHGDIPQAVREKTMAAFRSGKFRVLIATDVAARGLDMIVDLVLQAKPPMRQRSLRPDEETYVHRSGRTGRAGRKGICVTLYGPRDREAVEQIERFTKNRFEW</sequence>
<evidence type="ECO:0000259" key="5">
    <source>
        <dbReference type="PROSITE" id="PS51192"/>
    </source>
</evidence>
<dbReference type="Gene3D" id="3.40.50.300">
    <property type="entry name" value="P-loop containing nucleotide triphosphate hydrolases"/>
    <property type="match status" value="2"/>
</dbReference>
<dbReference type="EnsemblProtists" id="EOD20547">
    <property type="protein sequence ID" value="EOD20547"/>
    <property type="gene ID" value="EMIHUDRAFT_52839"/>
</dbReference>
<dbReference type="SMART" id="SM00487">
    <property type="entry name" value="DEXDc"/>
    <property type="match status" value="1"/>
</dbReference>
<evidence type="ECO:0000256" key="1">
    <source>
        <dbReference type="ARBA" id="ARBA00022741"/>
    </source>
</evidence>
<keyword evidence="3" id="KW-0347">Helicase</keyword>
<dbReference type="PROSITE" id="PS51192">
    <property type="entry name" value="HELICASE_ATP_BIND_1"/>
    <property type="match status" value="1"/>
</dbReference>
<evidence type="ECO:0000313" key="7">
    <source>
        <dbReference type="EnsemblProtists" id="EOD16679"/>
    </source>
</evidence>
<name>A0A0D3IZJ4_EMIH1</name>
<dbReference type="InterPro" id="IPR001650">
    <property type="entry name" value="Helicase_C-like"/>
</dbReference>
<dbReference type="SUPFAM" id="SSF52540">
    <property type="entry name" value="P-loop containing nucleoside triphosphate hydrolases"/>
    <property type="match status" value="1"/>
</dbReference>
<dbReference type="AlphaFoldDB" id="A0A0D3IZJ4"/>
<dbReference type="InterPro" id="IPR027417">
    <property type="entry name" value="P-loop_NTPase"/>
</dbReference>
<dbReference type="PaxDb" id="2903-EOD16679"/>
<dbReference type="Pfam" id="PF00271">
    <property type="entry name" value="Helicase_C"/>
    <property type="match status" value="1"/>
</dbReference>
<keyword evidence="2" id="KW-0378">Hydrolase</keyword>
<dbReference type="InterPro" id="IPR011545">
    <property type="entry name" value="DEAD/DEAH_box_helicase_dom"/>
</dbReference>
<feature type="domain" description="Helicase C-terminal" evidence="6">
    <location>
        <begin position="220"/>
        <end position="362"/>
    </location>
</feature>
<accession>A0A0D3IZJ4</accession>
<keyword evidence="1" id="KW-0547">Nucleotide-binding</keyword>
<dbReference type="RefSeq" id="XP_005772976.1">
    <property type="nucleotide sequence ID" value="XM_005772919.1"/>
</dbReference>
<proteinExistence type="predicted"/>
<evidence type="ECO:0000256" key="4">
    <source>
        <dbReference type="ARBA" id="ARBA00022840"/>
    </source>
</evidence>
<dbReference type="GeneID" id="17266094"/>
<reference evidence="7" key="2">
    <citation type="submission" date="2024-10" db="UniProtKB">
        <authorList>
            <consortium name="EnsemblProtists"/>
        </authorList>
    </citation>
    <scope>IDENTIFICATION</scope>
</reference>
<dbReference type="CDD" id="cd18787">
    <property type="entry name" value="SF2_C_DEAD"/>
    <property type="match status" value="1"/>
</dbReference>
<dbReference type="PROSITE" id="PS51194">
    <property type="entry name" value="HELICASE_CTER"/>
    <property type="match status" value="1"/>
</dbReference>
<dbReference type="GO" id="GO:0003676">
    <property type="term" value="F:nucleic acid binding"/>
    <property type="evidence" value="ECO:0007669"/>
    <property type="project" value="InterPro"/>
</dbReference>
<dbReference type="STRING" id="2903.R1E6Z2"/>
<dbReference type="GO" id="GO:0003724">
    <property type="term" value="F:RNA helicase activity"/>
    <property type="evidence" value="ECO:0007669"/>
    <property type="project" value="TreeGrafter"/>
</dbReference>
<dbReference type="GeneID" id="17262825"/>
<protein>
    <recommendedName>
        <fullName evidence="9">RNA helicase</fullName>
    </recommendedName>
</protein>
<dbReference type="InterPro" id="IPR044742">
    <property type="entry name" value="DEAD/DEAH_RhlB"/>
</dbReference>
<dbReference type="InterPro" id="IPR014001">
    <property type="entry name" value="Helicase_ATP-bd"/>
</dbReference>
<dbReference type="OMA" id="NEICITA"/>
<dbReference type="GO" id="GO:0016787">
    <property type="term" value="F:hydrolase activity"/>
    <property type="evidence" value="ECO:0007669"/>
    <property type="project" value="UniProtKB-KW"/>
</dbReference>
<keyword evidence="4" id="KW-0067">ATP-binding</keyword>
<organism evidence="7 8">
    <name type="scientific">Emiliania huxleyi (strain CCMP1516)</name>
    <dbReference type="NCBI Taxonomy" id="280463"/>
    <lineage>
        <taxon>Eukaryota</taxon>
        <taxon>Haptista</taxon>
        <taxon>Haptophyta</taxon>
        <taxon>Prymnesiophyceae</taxon>
        <taxon>Isochrysidales</taxon>
        <taxon>Noelaerhabdaceae</taxon>
        <taxon>Emiliania</taxon>
    </lineage>
</organism>
<dbReference type="CDD" id="cd00268">
    <property type="entry name" value="DEADc"/>
    <property type="match status" value="1"/>
</dbReference>
<dbReference type="SMART" id="SM00490">
    <property type="entry name" value="HELICc"/>
    <property type="match status" value="1"/>
</dbReference>
<dbReference type="PANTHER" id="PTHR47959:SF1">
    <property type="entry name" value="ATP-DEPENDENT RNA HELICASE DBPA"/>
    <property type="match status" value="1"/>
</dbReference>
<reference evidence="8" key="1">
    <citation type="journal article" date="2013" name="Nature">
        <title>Pan genome of the phytoplankton Emiliania underpins its global distribution.</title>
        <authorList>
            <person name="Read B.A."/>
            <person name="Kegel J."/>
            <person name="Klute M.J."/>
            <person name="Kuo A."/>
            <person name="Lefebvre S.C."/>
            <person name="Maumus F."/>
            <person name="Mayer C."/>
            <person name="Miller J."/>
            <person name="Monier A."/>
            <person name="Salamov A."/>
            <person name="Young J."/>
            <person name="Aguilar M."/>
            <person name="Claverie J.M."/>
            <person name="Frickenhaus S."/>
            <person name="Gonzalez K."/>
            <person name="Herman E.K."/>
            <person name="Lin Y.C."/>
            <person name="Napier J."/>
            <person name="Ogata H."/>
            <person name="Sarno A.F."/>
            <person name="Shmutz J."/>
            <person name="Schroeder D."/>
            <person name="de Vargas C."/>
            <person name="Verret F."/>
            <person name="von Dassow P."/>
            <person name="Valentin K."/>
            <person name="Van de Peer Y."/>
            <person name="Wheeler G."/>
            <person name="Dacks J.B."/>
            <person name="Delwiche C.F."/>
            <person name="Dyhrman S.T."/>
            <person name="Glockner G."/>
            <person name="John U."/>
            <person name="Richards T."/>
            <person name="Worden A.Z."/>
            <person name="Zhang X."/>
            <person name="Grigoriev I.V."/>
            <person name="Allen A.E."/>
            <person name="Bidle K."/>
            <person name="Borodovsky M."/>
            <person name="Bowler C."/>
            <person name="Brownlee C."/>
            <person name="Cock J.M."/>
            <person name="Elias M."/>
            <person name="Gladyshev V.N."/>
            <person name="Groth M."/>
            <person name="Guda C."/>
            <person name="Hadaegh A."/>
            <person name="Iglesias-Rodriguez M.D."/>
            <person name="Jenkins J."/>
            <person name="Jones B.M."/>
            <person name="Lawson T."/>
            <person name="Leese F."/>
            <person name="Lindquist E."/>
            <person name="Lobanov A."/>
            <person name="Lomsadze A."/>
            <person name="Malik S.B."/>
            <person name="Marsh M.E."/>
            <person name="Mackinder L."/>
            <person name="Mock T."/>
            <person name="Mueller-Roeber B."/>
            <person name="Pagarete A."/>
            <person name="Parker M."/>
            <person name="Probert I."/>
            <person name="Quesneville H."/>
            <person name="Raines C."/>
            <person name="Rensing S.A."/>
            <person name="Riano-Pachon D.M."/>
            <person name="Richier S."/>
            <person name="Rokitta S."/>
            <person name="Shiraiwa Y."/>
            <person name="Soanes D.M."/>
            <person name="van der Giezen M."/>
            <person name="Wahlund T.M."/>
            <person name="Williams B."/>
            <person name="Wilson W."/>
            <person name="Wolfe G."/>
            <person name="Wurch L.L."/>
        </authorList>
    </citation>
    <scope>NUCLEOTIDE SEQUENCE</scope>
</reference>
<evidence type="ECO:0000313" key="8">
    <source>
        <dbReference type="Proteomes" id="UP000013827"/>
    </source>
</evidence>
<dbReference type="EnsemblProtists" id="EOD16679">
    <property type="protein sequence ID" value="EOD16679"/>
    <property type="gene ID" value="EMIHUDRAFT_52855"/>
</dbReference>
<dbReference type="PANTHER" id="PTHR47959">
    <property type="entry name" value="ATP-DEPENDENT RNA HELICASE RHLE-RELATED"/>
    <property type="match status" value="1"/>
</dbReference>
<dbReference type="KEGG" id="ehx:EMIHUDRAFT_52855"/>
<dbReference type="Proteomes" id="UP000013827">
    <property type="component" value="Unassembled WGS sequence"/>
</dbReference>
<evidence type="ECO:0000256" key="3">
    <source>
        <dbReference type="ARBA" id="ARBA00022806"/>
    </source>
</evidence>
<feature type="domain" description="Helicase ATP-binding" evidence="5">
    <location>
        <begin position="9"/>
        <end position="188"/>
    </location>
</feature>
<dbReference type="GO" id="GO:0005524">
    <property type="term" value="F:ATP binding"/>
    <property type="evidence" value="ECO:0007669"/>
    <property type="project" value="UniProtKB-KW"/>
</dbReference>
<dbReference type="GO" id="GO:0005829">
    <property type="term" value="C:cytosol"/>
    <property type="evidence" value="ECO:0007669"/>
    <property type="project" value="TreeGrafter"/>
</dbReference>
<dbReference type="Pfam" id="PF00270">
    <property type="entry name" value="DEAD"/>
    <property type="match status" value="1"/>
</dbReference>
<evidence type="ECO:0000256" key="2">
    <source>
        <dbReference type="ARBA" id="ARBA00022801"/>
    </source>
</evidence>
<keyword evidence="8" id="KW-1185">Reference proteome</keyword>